<dbReference type="Gene3D" id="4.10.60.10">
    <property type="entry name" value="Zinc finger, CCHC-type"/>
    <property type="match status" value="1"/>
</dbReference>
<dbReference type="EMBL" id="CACVKT020006198">
    <property type="protein sequence ID" value="CAC5400387.1"/>
    <property type="molecule type" value="Genomic_DNA"/>
</dbReference>
<evidence type="ECO:0000259" key="3">
    <source>
        <dbReference type="PROSITE" id="PS50158"/>
    </source>
</evidence>
<keyword evidence="1" id="KW-0479">Metal-binding</keyword>
<keyword evidence="1" id="KW-0863">Zinc-finger</keyword>
<protein>
    <recommendedName>
        <fullName evidence="3">CCHC-type domain-containing protein</fullName>
    </recommendedName>
</protein>
<dbReference type="SUPFAM" id="SSF57756">
    <property type="entry name" value="Retrovirus zinc finger-like domains"/>
    <property type="match status" value="1"/>
</dbReference>
<feature type="region of interest" description="Disordered" evidence="2">
    <location>
        <begin position="186"/>
        <end position="209"/>
    </location>
</feature>
<dbReference type="PANTHER" id="PTHR19963:SF30">
    <property type="entry name" value="ENDONUCLEASE_EXONUCLEASE_PHOSPHATASE DOMAIN-CONTAINING PROTEIN"/>
    <property type="match status" value="1"/>
</dbReference>
<dbReference type="GO" id="GO:0003676">
    <property type="term" value="F:nucleic acid binding"/>
    <property type="evidence" value="ECO:0007669"/>
    <property type="project" value="InterPro"/>
</dbReference>
<dbReference type="Pfam" id="PF22938">
    <property type="entry name" value="Integrase_p58_C"/>
    <property type="match status" value="1"/>
</dbReference>
<feature type="domain" description="CCHC-type" evidence="3">
    <location>
        <begin position="214"/>
        <end position="229"/>
    </location>
</feature>
<sequence>MSSNSGLPVLTHGLCRMCVTQLLLEAYIFTRSHANLTVIVVVRQFVDESIEEFAERIQELATDGYLNTPENVVDTIAVDAFLKGCIDKKAALFAMEKDPNTMDQALRYVKSSIHNQKILLGYRKPEIKRVQLYDDSECLVRQVKTGNNPNMQDLQKKYETMETRMATTEQHIWTIKSDIKTISNSISPKATADGQRSPSPRGLSPNRDVRDVQCNTCREMGHYSTQCPKKSWSPMRRNRSVSEQVGDLDETNLDSLVYCNWISESERPNMGTEQRKDQELNRLIIWLEDKKEPEEHELYLCSPSIKHLWNLGDIVFKLDSTSKVGQSKKLTAPWQGPYVVTRVLSPVLYEITGRKKEMIVHHDRIKQCDDEIVPLWIKRLRNRLFGQCVPEENIDSRKEENELPDGWSDVLFSLPYSNCDSSAVQLNMNGENSVNRDSRTVGLDLDSENVINHDSCADPLDLAKM</sequence>
<proteinExistence type="predicted"/>
<keyword evidence="5" id="KW-1185">Reference proteome</keyword>
<organism evidence="4 5">
    <name type="scientific">Mytilus coruscus</name>
    <name type="common">Sea mussel</name>
    <dbReference type="NCBI Taxonomy" id="42192"/>
    <lineage>
        <taxon>Eukaryota</taxon>
        <taxon>Metazoa</taxon>
        <taxon>Spiralia</taxon>
        <taxon>Lophotrochozoa</taxon>
        <taxon>Mollusca</taxon>
        <taxon>Bivalvia</taxon>
        <taxon>Autobranchia</taxon>
        <taxon>Pteriomorphia</taxon>
        <taxon>Mytilida</taxon>
        <taxon>Mytiloidea</taxon>
        <taxon>Mytilidae</taxon>
        <taxon>Mytilinae</taxon>
        <taxon>Mytilus</taxon>
    </lineage>
</organism>
<evidence type="ECO:0000256" key="1">
    <source>
        <dbReference type="PROSITE-ProRule" id="PRU00047"/>
    </source>
</evidence>
<evidence type="ECO:0000313" key="4">
    <source>
        <dbReference type="EMBL" id="CAC5400387.1"/>
    </source>
</evidence>
<dbReference type="InterPro" id="IPR054465">
    <property type="entry name" value="Integrase_p58-like_C"/>
</dbReference>
<name>A0A6J8CYD4_MYTCO</name>
<dbReference type="OrthoDB" id="6153983at2759"/>
<dbReference type="GO" id="GO:0008270">
    <property type="term" value="F:zinc ion binding"/>
    <property type="evidence" value="ECO:0007669"/>
    <property type="project" value="UniProtKB-KW"/>
</dbReference>
<reference evidence="4 5" key="1">
    <citation type="submission" date="2020-06" db="EMBL/GenBank/DDBJ databases">
        <authorList>
            <person name="Li R."/>
            <person name="Bekaert M."/>
        </authorList>
    </citation>
    <scope>NUCLEOTIDE SEQUENCE [LARGE SCALE GENOMIC DNA]</scope>
    <source>
        <strain evidence="5">wild</strain>
    </source>
</reference>
<dbReference type="InterPro" id="IPR036875">
    <property type="entry name" value="Znf_CCHC_sf"/>
</dbReference>
<dbReference type="AlphaFoldDB" id="A0A6J8CYD4"/>
<dbReference type="PROSITE" id="PS50158">
    <property type="entry name" value="ZF_CCHC"/>
    <property type="match status" value="1"/>
</dbReference>
<dbReference type="InterPro" id="IPR001878">
    <property type="entry name" value="Znf_CCHC"/>
</dbReference>
<evidence type="ECO:0000256" key="2">
    <source>
        <dbReference type="SAM" id="MobiDB-lite"/>
    </source>
</evidence>
<keyword evidence="1" id="KW-0862">Zinc</keyword>
<accession>A0A6J8CYD4</accession>
<dbReference type="PANTHER" id="PTHR19963">
    <property type="entry name" value="CCHC-TYPE DOMAIN-CONTAINING PROTEIN"/>
    <property type="match status" value="1"/>
</dbReference>
<feature type="compositionally biased region" description="Polar residues" evidence="2">
    <location>
        <begin position="186"/>
        <end position="198"/>
    </location>
</feature>
<gene>
    <name evidence="4" type="ORF">MCOR_34568</name>
</gene>
<dbReference type="Proteomes" id="UP000507470">
    <property type="component" value="Unassembled WGS sequence"/>
</dbReference>
<evidence type="ECO:0000313" key="5">
    <source>
        <dbReference type="Proteomes" id="UP000507470"/>
    </source>
</evidence>